<dbReference type="AlphaFoldDB" id="E3MUJ0"/>
<gene>
    <name evidence="2" type="ORF">CRE_21894</name>
</gene>
<dbReference type="CTD" id="9826525"/>
<reference evidence="2" key="1">
    <citation type="submission" date="2007-07" db="EMBL/GenBank/DDBJ databases">
        <title>PCAP assembly of the Caenorhabditis remanei genome.</title>
        <authorList>
            <consortium name="The Caenorhabditis remanei Sequencing Consortium"/>
            <person name="Wilson R.K."/>
        </authorList>
    </citation>
    <scope>NUCLEOTIDE SEQUENCE [LARGE SCALE GENOMIC DNA]</scope>
    <source>
        <strain evidence="2">PB4641</strain>
    </source>
</reference>
<evidence type="ECO:0000313" key="3">
    <source>
        <dbReference type="Proteomes" id="UP000008281"/>
    </source>
</evidence>
<sequence>MSNQQGQEEKNVEYFPNPPDRQMHICEEYSQNAEMYRRGLWILYPGPGEFYIPPSRNPNKDQDGNKIPKDEVDDGDDGDDGADGGACKERNNFHQKEEEDDDEDEDKPKVDIQANLPMAPIPV</sequence>
<feature type="region of interest" description="Disordered" evidence="1">
    <location>
        <begin position="47"/>
        <end position="123"/>
    </location>
</feature>
<organism evidence="3">
    <name type="scientific">Caenorhabditis remanei</name>
    <name type="common">Caenorhabditis vulgaris</name>
    <dbReference type="NCBI Taxonomy" id="31234"/>
    <lineage>
        <taxon>Eukaryota</taxon>
        <taxon>Metazoa</taxon>
        <taxon>Ecdysozoa</taxon>
        <taxon>Nematoda</taxon>
        <taxon>Chromadorea</taxon>
        <taxon>Rhabditida</taxon>
        <taxon>Rhabditina</taxon>
        <taxon>Rhabditomorpha</taxon>
        <taxon>Rhabditoidea</taxon>
        <taxon>Rhabditidae</taxon>
        <taxon>Peloderinae</taxon>
        <taxon>Caenorhabditis</taxon>
    </lineage>
</organism>
<dbReference type="HOGENOM" id="CLU_2017341_0_0_1"/>
<feature type="region of interest" description="Disordered" evidence="1">
    <location>
        <begin position="1"/>
        <end position="22"/>
    </location>
</feature>
<dbReference type="RefSeq" id="XP_003100238.2">
    <property type="nucleotide sequence ID" value="XM_003100190.2"/>
</dbReference>
<dbReference type="GeneID" id="9826525"/>
<keyword evidence="3" id="KW-1185">Reference proteome</keyword>
<evidence type="ECO:0000256" key="1">
    <source>
        <dbReference type="SAM" id="MobiDB-lite"/>
    </source>
</evidence>
<feature type="compositionally biased region" description="Acidic residues" evidence="1">
    <location>
        <begin position="71"/>
        <end position="82"/>
    </location>
</feature>
<accession>E3MUJ0</accession>
<protein>
    <submittedName>
        <fullName evidence="2">Uncharacterized protein</fullName>
    </submittedName>
</protein>
<name>E3MUJ0_CAERE</name>
<dbReference type="EMBL" id="DS268479">
    <property type="protein sequence ID" value="EFP09715.1"/>
    <property type="molecule type" value="Genomic_DNA"/>
</dbReference>
<feature type="compositionally biased region" description="Basic and acidic residues" evidence="1">
    <location>
        <begin position="86"/>
        <end position="97"/>
    </location>
</feature>
<proteinExistence type="predicted"/>
<dbReference type="Proteomes" id="UP000008281">
    <property type="component" value="Unassembled WGS sequence"/>
</dbReference>
<dbReference type="KEGG" id="crq:GCK72_025241"/>
<feature type="compositionally biased region" description="Basic and acidic residues" evidence="1">
    <location>
        <begin position="58"/>
        <end position="70"/>
    </location>
</feature>
<evidence type="ECO:0000313" key="2">
    <source>
        <dbReference type="EMBL" id="EFP09715.1"/>
    </source>
</evidence>